<reference evidence="6" key="1">
    <citation type="journal article" date="2021" name="Science">
        <title>Hunting the eagle killer: A cyanobacterial neurotoxin causes vacuolar myelinopathy.</title>
        <authorList>
            <person name="Breinlinger S."/>
            <person name="Phillips T.J."/>
            <person name="Haram B.N."/>
            <person name="Mares J."/>
            <person name="Martinez Yerena J.A."/>
            <person name="Hrouzek P."/>
            <person name="Sobotka R."/>
            <person name="Henderson W.M."/>
            <person name="Schmieder P."/>
            <person name="Williams S.M."/>
            <person name="Lauderdale J.D."/>
            <person name="Wilde H.D."/>
            <person name="Gerrin W."/>
            <person name="Kust A."/>
            <person name="Washington J.W."/>
            <person name="Wagner C."/>
            <person name="Geier B."/>
            <person name="Liebeke M."/>
            <person name="Enke H."/>
            <person name="Niedermeyer T.H.J."/>
            <person name="Wilde S.B."/>
        </authorList>
    </citation>
    <scope>NUCLEOTIDE SEQUENCE [LARGE SCALE GENOMIC DNA]</scope>
    <source>
        <strain evidence="6">Thurmond2011</strain>
    </source>
</reference>
<dbReference type="InterPro" id="IPR013762">
    <property type="entry name" value="Integrase-like_cat_sf"/>
</dbReference>
<proteinExistence type="inferred from homology"/>
<name>A0AAP5IFI0_9CYAN</name>
<dbReference type="GO" id="GO:0003677">
    <property type="term" value="F:DNA binding"/>
    <property type="evidence" value="ECO:0007669"/>
    <property type="project" value="UniProtKB-KW"/>
</dbReference>
<comment type="caution">
    <text evidence="5">The sequence shown here is derived from an EMBL/GenBank/DDBJ whole genome shotgun (WGS) entry which is preliminary data.</text>
</comment>
<sequence>MKIDRHGKAKVFSQAEIQRLFNAGLLTTRDKTLCAVMLYTGCRVNEAVTLKVTDVYDKKGRIRSELIIRKGNTKGKLATRTIPVLDDLRRFLEQYKPKNTLDGYLFPGRWGRGHLHVDFAGIILRRACEQADIVGASTHSFRRTALTQMSNAGIPLRIIQEISGHRNLDQLQKYLEVGQEQVRGAIASLSMLSPVSTESSTDAVNTSVETPT</sequence>
<evidence type="ECO:0000256" key="1">
    <source>
        <dbReference type="ARBA" id="ARBA00008857"/>
    </source>
</evidence>
<evidence type="ECO:0000256" key="2">
    <source>
        <dbReference type="ARBA" id="ARBA00023125"/>
    </source>
</evidence>
<dbReference type="EMBL" id="JAALHA020000037">
    <property type="protein sequence ID" value="MDR9900646.1"/>
    <property type="molecule type" value="Genomic_DNA"/>
</dbReference>
<evidence type="ECO:0000259" key="4">
    <source>
        <dbReference type="PROSITE" id="PS51898"/>
    </source>
</evidence>
<evidence type="ECO:0000313" key="5">
    <source>
        <dbReference type="EMBL" id="MDR9900646.1"/>
    </source>
</evidence>
<accession>A0AAP5IFI0</accession>
<comment type="similarity">
    <text evidence="1">Belongs to the 'phage' integrase family.</text>
</comment>
<dbReference type="GO" id="GO:0006310">
    <property type="term" value="P:DNA recombination"/>
    <property type="evidence" value="ECO:0007669"/>
    <property type="project" value="UniProtKB-KW"/>
</dbReference>
<feature type="domain" description="Tyr recombinase" evidence="4">
    <location>
        <begin position="7"/>
        <end position="187"/>
    </location>
</feature>
<keyword evidence="2" id="KW-0238">DNA-binding</keyword>
<dbReference type="CDD" id="cd00397">
    <property type="entry name" value="DNA_BRE_C"/>
    <property type="match status" value="1"/>
</dbReference>
<dbReference type="RefSeq" id="WP_208341754.1">
    <property type="nucleotide sequence ID" value="NZ_CAWQFN010000023.1"/>
</dbReference>
<dbReference type="InterPro" id="IPR002104">
    <property type="entry name" value="Integrase_catalytic"/>
</dbReference>
<dbReference type="PANTHER" id="PTHR30349">
    <property type="entry name" value="PHAGE INTEGRASE-RELATED"/>
    <property type="match status" value="1"/>
</dbReference>
<keyword evidence="6" id="KW-1185">Reference proteome</keyword>
<dbReference type="Gene3D" id="1.10.443.10">
    <property type="entry name" value="Intergrase catalytic core"/>
    <property type="match status" value="1"/>
</dbReference>
<dbReference type="PANTHER" id="PTHR30349:SF41">
    <property type="entry name" value="INTEGRASE_RECOMBINASE PROTEIN MJ0367-RELATED"/>
    <property type="match status" value="1"/>
</dbReference>
<dbReference type="PROSITE" id="PS51898">
    <property type="entry name" value="TYR_RECOMBINASE"/>
    <property type="match status" value="1"/>
</dbReference>
<dbReference type="InterPro" id="IPR050090">
    <property type="entry name" value="Tyrosine_recombinase_XerCD"/>
</dbReference>
<dbReference type="AlphaFoldDB" id="A0AAP5IFI0"/>
<gene>
    <name evidence="5" type="ORF">G7B40_039855</name>
</gene>
<evidence type="ECO:0000256" key="3">
    <source>
        <dbReference type="ARBA" id="ARBA00023172"/>
    </source>
</evidence>
<dbReference type="Pfam" id="PF00589">
    <property type="entry name" value="Phage_integrase"/>
    <property type="match status" value="1"/>
</dbReference>
<dbReference type="InterPro" id="IPR011010">
    <property type="entry name" value="DNA_brk_join_enz"/>
</dbReference>
<evidence type="ECO:0000313" key="6">
    <source>
        <dbReference type="Proteomes" id="UP000667802"/>
    </source>
</evidence>
<dbReference type="GO" id="GO:0015074">
    <property type="term" value="P:DNA integration"/>
    <property type="evidence" value="ECO:0007669"/>
    <property type="project" value="InterPro"/>
</dbReference>
<organism evidence="5 6">
    <name type="scientific">Aetokthonos hydrillicola Thurmond2011</name>
    <dbReference type="NCBI Taxonomy" id="2712845"/>
    <lineage>
        <taxon>Bacteria</taxon>
        <taxon>Bacillati</taxon>
        <taxon>Cyanobacteriota</taxon>
        <taxon>Cyanophyceae</taxon>
        <taxon>Nostocales</taxon>
        <taxon>Hapalosiphonaceae</taxon>
        <taxon>Aetokthonos</taxon>
    </lineage>
</organism>
<dbReference type="Proteomes" id="UP000667802">
    <property type="component" value="Unassembled WGS sequence"/>
</dbReference>
<keyword evidence="3" id="KW-0233">DNA recombination</keyword>
<protein>
    <submittedName>
        <fullName evidence="5">Site-specific integrase</fullName>
    </submittedName>
</protein>
<dbReference type="SUPFAM" id="SSF56349">
    <property type="entry name" value="DNA breaking-rejoining enzymes"/>
    <property type="match status" value="1"/>
</dbReference>